<dbReference type="InterPro" id="IPR003929">
    <property type="entry name" value="K_chnl_BK_asu"/>
</dbReference>
<keyword evidence="3" id="KW-1003">Cell membrane</keyword>
<keyword evidence="5 13" id="KW-0812">Transmembrane</keyword>
<dbReference type="InterPro" id="IPR047871">
    <property type="entry name" value="K_chnl_Slo-like"/>
</dbReference>
<keyword evidence="6" id="KW-0631">Potassium channel</keyword>
<name>A0ABD2PXC2_9PLAT</name>
<dbReference type="GO" id="GO:0005267">
    <property type="term" value="F:potassium channel activity"/>
    <property type="evidence" value="ECO:0007669"/>
    <property type="project" value="UniProtKB-KW"/>
</dbReference>
<evidence type="ECO:0000256" key="2">
    <source>
        <dbReference type="ARBA" id="ARBA00022448"/>
    </source>
</evidence>
<evidence type="ECO:0000256" key="10">
    <source>
        <dbReference type="ARBA" id="ARBA00023065"/>
    </source>
</evidence>
<evidence type="ECO:0000256" key="7">
    <source>
        <dbReference type="ARBA" id="ARBA00022882"/>
    </source>
</evidence>
<dbReference type="PRINTS" id="PR01449">
    <property type="entry name" value="BKCHANNELA"/>
</dbReference>
<dbReference type="GO" id="GO:0034702">
    <property type="term" value="C:monoatomic ion channel complex"/>
    <property type="evidence" value="ECO:0007669"/>
    <property type="project" value="UniProtKB-KW"/>
</dbReference>
<evidence type="ECO:0000256" key="4">
    <source>
        <dbReference type="ARBA" id="ARBA00022538"/>
    </source>
</evidence>
<dbReference type="InterPro" id="IPR003148">
    <property type="entry name" value="RCK_N"/>
</dbReference>
<evidence type="ECO:0000256" key="6">
    <source>
        <dbReference type="ARBA" id="ARBA00022826"/>
    </source>
</evidence>
<dbReference type="Gene3D" id="3.40.50.720">
    <property type="entry name" value="NAD(P)-binding Rossmann-like Domain"/>
    <property type="match status" value="1"/>
</dbReference>
<dbReference type="EMBL" id="JBJKFK010001874">
    <property type="protein sequence ID" value="KAL3312074.1"/>
    <property type="molecule type" value="Genomic_DNA"/>
</dbReference>
<keyword evidence="8" id="KW-0630">Potassium</keyword>
<evidence type="ECO:0000256" key="1">
    <source>
        <dbReference type="ARBA" id="ARBA00004651"/>
    </source>
</evidence>
<protein>
    <submittedName>
        <fullName evidence="15">Calcium-activated potassium channel subunit alpha-1</fullName>
    </submittedName>
</protein>
<organism evidence="15 16">
    <name type="scientific">Cichlidogyrus casuarinus</name>
    <dbReference type="NCBI Taxonomy" id="1844966"/>
    <lineage>
        <taxon>Eukaryota</taxon>
        <taxon>Metazoa</taxon>
        <taxon>Spiralia</taxon>
        <taxon>Lophotrochozoa</taxon>
        <taxon>Platyhelminthes</taxon>
        <taxon>Monogenea</taxon>
        <taxon>Monopisthocotylea</taxon>
        <taxon>Dactylogyridea</taxon>
        <taxon>Ancyrocephalidae</taxon>
        <taxon>Cichlidogyrus</taxon>
    </lineage>
</organism>
<evidence type="ECO:0000256" key="13">
    <source>
        <dbReference type="SAM" id="Phobius"/>
    </source>
</evidence>
<keyword evidence="4" id="KW-0633">Potassium transport</keyword>
<keyword evidence="16" id="KW-1185">Reference proteome</keyword>
<dbReference type="AlphaFoldDB" id="A0ABD2PXC2"/>
<reference evidence="15 16" key="1">
    <citation type="submission" date="2024-11" db="EMBL/GenBank/DDBJ databases">
        <title>Adaptive evolution of stress response genes in parasites aligns with host niche diversity.</title>
        <authorList>
            <person name="Hahn C."/>
            <person name="Resl P."/>
        </authorList>
    </citation>
    <scope>NUCLEOTIDE SEQUENCE [LARGE SCALE GENOMIC DNA]</scope>
    <source>
        <strain evidence="15">EGGRZ-B1_66</strain>
        <tissue evidence="15">Body</tissue>
    </source>
</reference>
<comment type="caution">
    <text evidence="15">The sequence shown here is derived from an EMBL/GenBank/DDBJ whole genome shotgun (WGS) entry which is preliminary data.</text>
</comment>
<evidence type="ECO:0000256" key="5">
    <source>
        <dbReference type="ARBA" id="ARBA00022692"/>
    </source>
</evidence>
<dbReference type="Pfam" id="PF22614">
    <property type="entry name" value="Slo-like_RCK"/>
    <property type="match status" value="1"/>
</dbReference>
<dbReference type="InterPro" id="IPR036291">
    <property type="entry name" value="NAD(P)-bd_dom_sf"/>
</dbReference>
<dbReference type="Pfam" id="PF03493">
    <property type="entry name" value="BK_channel_a"/>
    <property type="match status" value="1"/>
</dbReference>
<keyword evidence="2" id="KW-0813">Transport</keyword>
<feature type="domain" description="RCK N-terminal" evidence="14">
    <location>
        <begin position="55"/>
        <end position="197"/>
    </location>
</feature>
<evidence type="ECO:0000256" key="3">
    <source>
        <dbReference type="ARBA" id="ARBA00022475"/>
    </source>
</evidence>
<keyword evidence="11 13" id="KW-0472">Membrane</keyword>
<dbReference type="SUPFAM" id="SSF51735">
    <property type="entry name" value="NAD(P)-binding Rossmann-fold domains"/>
    <property type="match status" value="1"/>
</dbReference>
<dbReference type="PROSITE" id="PS51201">
    <property type="entry name" value="RCK_N"/>
    <property type="match status" value="1"/>
</dbReference>
<keyword evidence="7" id="KW-0851">Voltage-gated channel</keyword>
<dbReference type="FunFam" id="3.40.50.720:FF:000005">
    <property type="entry name" value="calcium-activated potassium channel subunit alpha-1 isoform X6"/>
    <property type="match status" value="1"/>
</dbReference>
<evidence type="ECO:0000259" key="14">
    <source>
        <dbReference type="PROSITE" id="PS51201"/>
    </source>
</evidence>
<evidence type="ECO:0000256" key="12">
    <source>
        <dbReference type="ARBA" id="ARBA00023303"/>
    </source>
</evidence>
<accession>A0ABD2PXC2</accession>
<evidence type="ECO:0000313" key="15">
    <source>
        <dbReference type="EMBL" id="KAL3312074.1"/>
    </source>
</evidence>
<keyword evidence="9 13" id="KW-1133">Transmembrane helix</keyword>
<evidence type="ECO:0000256" key="9">
    <source>
        <dbReference type="ARBA" id="ARBA00022989"/>
    </source>
</evidence>
<gene>
    <name evidence="15" type="primary">KCNMA1_2</name>
    <name evidence="15" type="ORF">Ciccas_009339</name>
</gene>
<evidence type="ECO:0000256" key="8">
    <source>
        <dbReference type="ARBA" id="ARBA00022958"/>
    </source>
</evidence>
<comment type="subcellular location">
    <subcellularLocation>
        <location evidence="1">Cell membrane</location>
        <topology evidence="1">Multi-pass membrane protein</topology>
    </subcellularLocation>
</comment>
<evidence type="ECO:0000256" key="11">
    <source>
        <dbReference type="ARBA" id="ARBA00023136"/>
    </source>
</evidence>
<dbReference type="PANTHER" id="PTHR10027:SF33">
    <property type="entry name" value="CALCIUM-ACTIVATED POTASSIUM CHANNEL SUBUNIT ALPHA-1-RELATED"/>
    <property type="match status" value="1"/>
</dbReference>
<keyword evidence="12 15" id="KW-0407">Ion channel</keyword>
<dbReference type="Proteomes" id="UP001626550">
    <property type="component" value="Unassembled WGS sequence"/>
</dbReference>
<dbReference type="PANTHER" id="PTHR10027">
    <property type="entry name" value="CALCIUM-ACTIVATED POTASSIUM CHANNEL ALPHA CHAIN"/>
    <property type="match status" value="1"/>
</dbReference>
<sequence length="310" mass="34940">MSERCNKLTVLNFQIFMMLFILGSLAAFTKIVPEIVELLMQFNKYGGKFECEPGRNHVVVCGDVRPESMRNFLDDFLHKDRKRTDVAVVFINQRTPDLIMKSLLRLHFTRVKYFQGTVMNVSDLDRVKVADADACIILANAQCASAEDEDAANIMRVIAVKNYCARTRVIVQLLNYSSKAYLLNIPGWSWYNGDEIICFSELKLGFLAQSCVAPGFSTLLTNLFSMRSLHSVEDAVQAVYHLETRLAPIVNQQSFIEPDALLSEDPVRTPNKNGEIPPLDPQCATKVPLNNSPIDVLLGNIKLTSEYRLL</sequence>
<proteinExistence type="predicted"/>
<evidence type="ECO:0000313" key="16">
    <source>
        <dbReference type="Proteomes" id="UP001626550"/>
    </source>
</evidence>
<dbReference type="GO" id="GO:0005886">
    <property type="term" value="C:plasma membrane"/>
    <property type="evidence" value="ECO:0007669"/>
    <property type="project" value="UniProtKB-SubCell"/>
</dbReference>
<feature type="transmembrane region" description="Helical" evidence="13">
    <location>
        <begin position="12"/>
        <end position="32"/>
    </location>
</feature>
<keyword evidence="10" id="KW-0406">Ion transport</keyword>